<dbReference type="Pfam" id="PF17940">
    <property type="entry name" value="TetR_C_31"/>
    <property type="match status" value="1"/>
</dbReference>
<name>A0A1Y5X6M0_KIBAR</name>
<dbReference type="Pfam" id="PF00440">
    <property type="entry name" value="TetR_N"/>
    <property type="match status" value="1"/>
</dbReference>
<keyword evidence="1 2" id="KW-0238">DNA-binding</keyword>
<feature type="domain" description="HTH tetR-type" evidence="3">
    <location>
        <begin position="5"/>
        <end position="65"/>
    </location>
</feature>
<evidence type="ECO:0000313" key="4">
    <source>
        <dbReference type="EMBL" id="SMC74851.1"/>
    </source>
</evidence>
<dbReference type="InterPro" id="IPR009057">
    <property type="entry name" value="Homeodomain-like_sf"/>
</dbReference>
<evidence type="ECO:0000259" key="3">
    <source>
        <dbReference type="PROSITE" id="PS50977"/>
    </source>
</evidence>
<protein>
    <submittedName>
        <fullName evidence="4">Transcriptional regulator, TetR family</fullName>
    </submittedName>
</protein>
<evidence type="ECO:0000256" key="1">
    <source>
        <dbReference type="ARBA" id="ARBA00023125"/>
    </source>
</evidence>
<proteinExistence type="predicted"/>
<evidence type="ECO:0000256" key="2">
    <source>
        <dbReference type="PROSITE-ProRule" id="PRU00335"/>
    </source>
</evidence>
<dbReference type="RefSeq" id="WP_084425464.1">
    <property type="nucleotide sequence ID" value="NZ_FWXV01000001.1"/>
</dbReference>
<dbReference type="EMBL" id="FWXV01000001">
    <property type="protein sequence ID" value="SMC74851.1"/>
    <property type="molecule type" value="Genomic_DNA"/>
</dbReference>
<dbReference type="Proteomes" id="UP000192674">
    <property type="component" value="Unassembled WGS sequence"/>
</dbReference>
<dbReference type="OrthoDB" id="7506349at2"/>
<organism evidence="4 5">
    <name type="scientific">Kibdelosporangium aridum</name>
    <dbReference type="NCBI Taxonomy" id="2030"/>
    <lineage>
        <taxon>Bacteria</taxon>
        <taxon>Bacillati</taxon>
        <taxon>Actinomycetota</taxon>
        <taxon>Actinomycetes</taxon>
        <taxon>Pseudonocardiales</taxon>
        <taxon>Pseudonocardiaceae</taxon>
        <taxon>Kibdelosporangium</taxon>
    </lineage>
</organism>
<sequence>MRQNPARRAALLDAAIEVLAREGSRGLTLRAVDKEAGVPIGTASNYFNSRDTLLTQAGARVYERLIPDEATLAQMAPTGDIDTVVELLKETVNRVSSFRTGYLALLELRLEATRRPELREVLTKRVRTDMDENVARHLASGLPGDATSVQLLQLALSWLILEQLTLPDIFTAEERDKLVTEAVIRLAGNRVL</sequence>
<dbReference type="SUPFAM" id="SSF46689">
    <property type="entry name" value="Homeodomain-like"/>
    <property type="match status" value="1"/>
</dbReference>
<dbReference type="GO" id="GO:0003677">
    <property type="term" value="F:DNA binding"/>
    <property type="evidence" value="ECO:0007669"/>
    <property type="project" value="UniProtKB-UniRule"/>
</dbReference>
<feature type="DNA-binding region" description="H-T-H motif" evidence="2">
    <location>
        <begin position="28"/>
        <end position="47"/>
    </location>
</feature>
<dbReference type="Gene3D" id="1.10.357.10">
    <property type="entry name" value="Tetracycline Repressor, domain 2"/>
    <property type="match status" value="1"/>
</dbReference>
<gene>
    <name evidence="4" type="ORF">SAMN05661093_01886</name>
</gene>
<reference evidence="4 5" key="1">
    <citation type="submission" date="2017-04" db="EMBL/GenBank/DDBJ databases">
        <authorList>
            <person name="Afonso C.L."/>
            <person name="Miller P.J."/>
            <person name="Scott M.A."/>
            <person name="Spackman E."/>
            <person name="Goraichik I."/>
            <person name="Dimitrov K.M."/>
            <person name="Suarez D.L."/>
            <person name="Swayne D.E."/>
        </authorList>
    </citation>
    <scope>NUCLEOTIDE SEQUENCE [LARGE SCALE GENOMIC DNA]</scope>
    <source>
        <strain evidence="4 5">DSM 43828</strain>
    </source>
</reference>
<dbReference type="InterPro" id="IPR001647">
    <property type="entry name" value="HTH_TetR"/>
</dbReference>
<dbReference type="PROSITE" id="PS50977">
    <property type="entry name" value="HTH_TETR_2"/>
    <property type="match status" value="1"/>
</dbReference>
<dbReference type="AlphaFoldDB" id="A0A1Y5X6M0"/>
<keyword evidence="5" id="KW-1185">Reference proteome</keyword>
<accession>A0A1Y5X6M0</accession>
<evidence type="ECO:0000313" key="5">
    <source>
        <dbReference type="Proteomes" id="UP000192674"/>
    </source>
</evidence>
<dbReference type="InterPro" id="IPR041583">
    <property type="entry name" value="TetR_C_31"/>
</dbReference>